<evidence type="ECO:0000313" key="3">
    <source>
        <dbReference type="Proteomes" id="UP000290204"/>
    </source>
</evidence>
<dbReference type="RefSeq" id="WP_129130625.1">
    <property type="nucleotide sequence ID" value="NZ_SDHW01000002.1"/>
</dbReference>
<name>A0A4Q1CJX1_9BACT</name>
<evidence type="ECO:0000259" key="1">
    <source>
        <dbReference type="PROSITE" id="PS50943"/>
    </source>
</evidence>
<keyword evidence="3" id="KW-1185">Reference proteome</keyword>
<dbReference type="Pfam" id="PF01381">
    <property type="entry name" value="HTH_3"/>
    <property type="match status" value="1"/>
</dbReference>
<dbReference type="InterPro" id="IPR001387">
    <property type="entry name" value="Cro/C1-type_HTH"/>
</dbReference>
<protein>
    <submittedName>
        <fullName evidence="2">XRE family transcriptional regulator</fullName>
    </submittedName>
</protein>
<comment type="caution">
    <text evidence="2">The sequence shown here is derived from an EMBL/GenBank/DDBJ whole genome shotgun (WGS) entry which is preliminary data.</text>
</comment>
<accession>A0A4Q1CJX1</accession>
<reference evidence="2 3" key="1">
    <citation type="submission" date="2019-01" db="EMBL/GenBank/DDBJ databases">
        <title>Lacibacter sp. strain TTM-7.</title>
        <authorList>
            <person name="Chen W.-M."/>
        </authorList>
    </citation>
    <scope>NUCLEOTIDE SEQUENCE [LARGE SCALE GENOMIC DNA]</scope>
    <source>
        <strain evidence="2 3">TTM-7</strain>
    </source>
</reference>
<sequence length="187" mass="21325">MASTKTKITSKQLTARLIKLRKISGLEISGFAEFINISESHVYAMLNGTREITEGAAEKIANKFGISAKNLTDRSYKLTEELRNAPLLKNFYNDTKHTTSYFIKTNSEGKSSFFVENKLYKSGFFDKPVYVKEVRSACSQNGFSYTSKQISQILNYMVDRKLLKRKKKPIILANGKTGKRMVDVFYK</sequence>
<feature type="domain" description="HTH cro/C1-type" evidence="1">
    <location>
        <begin position="17"/>
        <end position="71"/>
    </location>
</feature>
<dbReference type="Gene3D" id="1.10.260.40">
    <property type="entry name" value="lambda repressor-like DNA-binding domains"/>
    <property type="match status" value="1"/>
</dbReference>
<gene>
    <name evidence="2" type="ORF">ESA94_09375</name>
</gene>
<dbReference type="GO" id="GO:0003677">
    <property type="term" value="F:DNA binding"/>
    <property type="evidence" value="ECO:0007669"/>
    <property type="project" value="InterPro"/>
</dbReference>
<dbReference type="PROSITE" id="PS50943">
    <property type="entry name" value="HTH_CROC1"/>
    <property type="match status" value="1"/>
</dbReference>
<proteinExistence type="predicted"/>
<evidence type="ECO:0000313" key="2">
    <source>
        <dbReference type="EMBL" id="RXK60664.1"/>
    </source>
</evidence>
<dbReference type="OrthoDB" id="708502at2"/>
<organism evidence="2 3">
    <name type="scientific">Lacibacter luteus</name>
    <dbReference type="NCBI Taxonomy" id="2508719"/>
    <lineage>
        <taxon>Bacteria</taxon>
        <taxon>Pseudomonadati</taxon>
        <taxon>Bacteroidota</taxon>
        <taxon>Chitinophagia</taxon>
        <taxon>Chitinophagales</taxon>
        <taxon>Chitinophagaceae</taxon>
        <taxon>Lacibacter</taxon>
    </lineage>
</organism>
<dbReference type="SMART" id="SM00530">
    <property type="entry name" value="HTH_XRE"/>
    <property type="match status" value="1"/>
</dbReference>
<dbReference type="InterPro" id="IPR010982">
    <property type="entry name" value="Lambda_DNA-bd_dom_sf"/>
</dbReference>
<dbReference type="SUPFAM" id="SSF47413">
    <property type="entry name" value="lambda repressor-like DNA-binding domains"/>
    <property type="match status" value="1"/>
</dbReference>
<dbReference type="AlphaFoldDB" id="A0A4Q1CJX1"/>
<dbReference type="CDD" id="cd00093">
    <property type="entry name" value="HTH_XRE"/>
    <property type="match status" value="1"/>
</dbReference>
<dbReference type="EMBL" id="SDHW01000002">
    <property type="protein sequence ID" value="RXK60664.1"/>
    <property type="molecule type" value="Genomic_DNA"/>
</dbReference>
<dbReference type="Proteomes" id="UP000290204">
    <property type="component" value="Unassembled WGS sequence"/>
</dbReference>